<keyword evidence="2" id="KW-0732">Signal</keyword>
<dbReference type="GO" id="GO:0016491">
    <property type="term" value="F:oxidoreductase activity"/>
    <property type="evidence" value="ECO:0007669"/>
    <property type="project" value="UniProtKB-KW"/>
</dbReference>
<organism evidence="8 9">
    <name type="scientific">Candidatus Zambryskibacteria bacterium RIFCSPLOWO2_01_FULL_45_21</name>
    <dbReference type="NCBI Taxonomy" id="1802761"/>
    <lineage>
        <taxon>Bacteria</taxon>
        <taxon>Candidatus Zambryskiibacteriota</taxon>
    </lineage>
</organism>
<feature type="transmembrane region" description="Helical" evidence="6">
    <location>
        <begin position="6"/>
        <end position="28"/>
    </location>
</feature>
<protein>
    <recommendedName>
        <fullName evidence="7">Thioredoxin domain-containing protein</fullName>
    </recommendedName>
</protein>
<evidence type="ECO:0000259" key="7">
    <source>
        <dbReference type="PROSITE" id="PS51352"/>
    </source>
</evidence>
<dbReference type="AlphaFoldDB" id="A0A1G2U3T0"/>
<evidence type="ECO:0000313" key="9">
    <source>
        <dbReference type="Proteomes" id="UP000176800"/>
    </source>
</evidence>
<name>A0A1G2U3T0_9BACT</name>
<comment type="similarity">
    <text evidence="1">Belongs to the thioredoxin family. DsbA subfamily.</text>
</comment>
<keyword evidence="4" id="KW-1015">Disulfide bond</keyword>
<evidence type="ECO:0000256" key="1">
    <source>
        <dbReference type="ARBA" id="ARBA00005791"/>
    </source>
</evidence>
<dbReference type="InterPro" id="IPR036249">
    <property type="entry name" value="Thioredoxin-like_sf"/>
</dbReference>
<accession>A0A1G2U3T0</accession>
<evidence type="ECO:0000256" key="2">
    <source>
        <dbReference type="ARBA" id="ARBA00022729"/>
    </source>
</evidence>
<dbReference type="PANTHER" id="PTHR13887:SF14">
    <property type="entry name" value="DISULFIDE BOND FORMATION PROTEIN D"/>
    <property type="match status" value="1"/>
</dbReference>
<dbReference type="InterPro" id="IPR012336">
    <property type="entry name" value="Thioredoxin-like_fold"/>
</dbReference>
<evidence type="ECO:0000256" key="5">
    <source>
        <dbReference type="ARBA" id="ARBA00023284"/>
    </source>
</evidence>
<keyword evidence="6" id="KW-0812">Transmembrane</keyword>
<gene>
    <name evidence="8" type="ORF">A3B14_02060</name>
</gene>
<dbReference type="Gene3D" id="3.40.30.10">
    <property type="entry name" value="Glutaredoxin"/>
    <property type="match status" value="1"/>
</dbReference>
<proteinExistence type="inferred from homology"/>
<dbReference type="EMBL" id="MHWE01000010">
    <property type="protein sequence ID" value="OHB04176.1"/>
    <property type="molecule type" value="Genomic_DNA"/>
</dbReference>
<dbReference type="InterPro" id="IPR013766">
    <property type="entry name" value="Thioredoxin_domain"/>
</dbReference>
<reference evidence="8 9" key="1">
    <citation type="journal article" date="2016" name="Nat. Commun.">
        <title>Thousands of microbial genomes shed light on interconnected biogeochemical processes in an aquifer system.</title>
        <authorList>
            <person name="Anantharaman K."/>
            <person name="Brown C.T."/>
            <person name="Hug L.A."/>
            <person name="Sharon I."/>
            <person name="Castelle C.J."/>
            <person name="Probst A.J."/>
            <person name="Thomas B.C."/>
            <person name="Singh A."/>
            <person name="Wilkins M.J."/>
            <person name="Karaoz U."/>
            <person name="Brodie E.L."/>
            <person name="Williams K.H."/>
            <person name="Hubbard S.S."/>
            <person name="Banfield J.F."/>
        </authorList>
    </citation>
    <scope>NUCLEOTIDE SEQUENCE [LARGE SCALE GENOMIC DNA]</scope>
</reference>
<sequence length="237" mass="25892">METQKGSPFMLPVAIILAGALVGAGFYLSNRQTDSKIFNNDDSVVRGINIRAVSEDDHILGNPNAPVVIVEYSDTECPFCKTFHNTMHRLIDEYGKDGKLAWVYRHFPIDSLHSKARKEAEATECAAELGGKEEFWVYIDALFAKTPSNNGLDLSELPKIADEVGIKVSDFESCLSSGKYANKIQEDFQDAVLAGAGGTPYSILVTRSGERIAIEGGQPYDVMKTIIDAALLNQGIQ</sequence>
<evidence type="ECO:0000256" key="6">
    <source>
        <dbReference type="SAM" id="Phobius"/>
    </source>
</evidence>
<dbReference type="Proteomes" id="UP000176800">
    <property type="component" value="Unassembled WGS sequence"/>
</dbReference>
<keyword evidence="3" id="KW-0560">Oxidoreductase</keyword>
<dbReference type="PROSITE" id="PS51352">
    <property type="entry name" value="THIOREDOXIN_2"/>
    <property type="match status" value="1"/>
</dbReference>
<evidence type="ECO:0000256" key="3">
    <source>
        <dbReference type="ARBA" id="ARBA00023002"/>
    </source>
</evidence>
<dbReference type="PANTHER" id="PTHR13887">
    <property type="entry name" value="GLUTATHIONE S-TRANSFERASE KAPPA"/>
    <property type="match status" value="1"/>
</dbReference>
<feature type="domain" description="Thioredoxin" evidence="7">
    <location>
        <begin position="44"/>
        <end position="232"/>
    </location>
</feature>
<evidence type="ECO:0000313" key="8">
    <source>
        <dbReference type="EMBL" id="OHB04176.1"/>
    </source>
</evidence>
<dbReference type="Pfam" id="PF13462">
    <property type="entry name" value="Thioredoxin_4"/>
    <property type="match status" value="1"/>
</dbReference>
<dbReference type="SUPFAM" id="SSF52833">
    <property type="entry name" value="Thioredoxin-like"/>
    <property type="match status" value="1"/>
</dbReference>
<comment type="caution">
    <text evidence="8">The sequence shown here is derived from an EMBL/GenBank/DDBJ whole genome shotgun (WGS) entry which is preliminary data.</text>
</comment>
<keyword evidence="6" id="KW-1133">Transmembrane helix</keyword>
<evidence type="ECO:0000256" key="4">
    <source>
        <dbReference type="ARBA" id="ARBA00023157"/>
    </source>
</evidence>
<keyword evidence="6" id="KW-0472">Membrane</keyword>
<keyword evidence="5" id="KW-0676">Redox-active center</keyword>